<sequence length="314" mass="34227">MGEHGILDGRKGYFAAIVIAALSGCIANQQLQTAQAREVLRNDKGVTVYAAGDVADCKGGRPERSGAAKTAALIEAGLAADPAARVLMLGDATYPVGTLAEFTGCYEPTWGRFKQSTLPAPGNHEYYTPQAVGYYTYFGDIAGPERRGYYSFDLGPWHVISLNSYLKPEPYRAQLEWLARDLAQHKTRCTLAYFHHPRFSSGGHGDNPQIDDMWRMLAQAGVDLVLAAHDHNYERLAPKNADGNRDDAAGMRSFVIGTGGAKLTLLRFRGLDSEVVDNSTHGVLKLALKQQGYEWEFLPVKKDGFTDSGAGLCH</sequence>
<protein>
    <submittedName>
        <fullName evidence="3">Alkaline phosphatase</fullName>
    </submittedName>
</protein>
<dbReference type="PANTHER" id="PTHR22953:SF153">
    <property type="entry name" value="PURPLE ACID PHOSPHATASE"/>
    <property type="match status" value="1"/>
</dbReference>
<keyword evidence="1" id="KW-0732">Signal</keyword>
<dbReference type="Proteomes" id="UP000482155">
    <property type="component" value="Unassembled WGS sequence"/>
</dbReference>
<dbReference type="InterPro" id="IPR039331">
    <property type="entry name" value="PAPs-like"/>
</dbReference>
<dbReference type="SUPFAM" id="SSF56300">
    <property type="entry name" value="Metallo-dependent phosphatases"/>
    <property type="match status" value="1"/>
</dbReference>
<keyword evidence="4" id="KW-1185">Reference proteome</keyword>
<dbReference type="InterPro" id="IPR004843">
    <property type="entry name" value="Calcineurin-like_PHP"/>
</dbReference>
<name>A0A6B3SI97_9BURK</name>
<feature type="domain" description="Calcineurin-like phosphoesterase" evidence="2">
    <location>
        <begin position="51"/>
        <end position="233"/>
    </location>
</feature>
<dbReference type="GO" id="GO:0003993">
    <property type="term" value="F:acid phosphatase activity"/>
    <property type="evidence" value="ECO:0007669"/>
    <property type="project" value="InterPro"/>
</dbReference>
<organism evidence="3 4">
    <name type="scientific">Noviherbaspirillum galbum</name>
    <dbReference type="NCBI Taxonomy" id="2709383"/>
    <lineage>
        <taxon>Bacteria</taxon>
        <taxon>Pseudomonadati</taxon>
        <taxon>Pseudomonadota</taxon>
        <taxon>Betaproteobacteria</taxon>
        <taxon>Burkholderiales</taxon>
        <taxon>Oxalobacteraceae</taxon>
        <taxon>Noviherbaspirillum</taxon>
    </lineage>
</organism>
<comment type="caution">
    <text evidence="3">The sequence shown here is derived from an EMBL/GenBank/DDBJ whole genome shotgun (WGS) entry which is preliminary data.</text>
</comment>
<evidence type="ECO:0000256" key="1">
    <source>
        <dbReference type="ARBA" id="ARBA00022729"/>
    </source>
</evidence>
<reference evidence="3 4" key="1">
    <citation type="submission" date="2020-02" db="EMBL/GenBank/DDBJ databases">
        <authorList>
            <person name="Kim M.K."/>
        </authorList>
    </citation>
    <scope>NUCLEOTIDE SEQUENCE [LARGE SCALE GENOMIC DNA]</scope>
    <source>
        <strain evidence="3 4">17J57-3</strain>
    </source>
</reference>
<evidence type="ECO:0000313" key="4">
    <source>
        <dbReference type="Proteomes" id="UP000482155"/>
    </source>
</evidence>
<dbReference type="Gene3D" id="3.60.21.10">
    <property type="match status" value="1"/>
</dbReference>
<accession>A0A6B3SI97</accession>
<proteinExistence type="predicted"/>
<dbReference type="Pfam" id="PF00149">
    <property type="entry name" value="Metallophos"/>
    <property type="match status" value="1"/>
</dbReference>
<gene>
    <name evidence="3" type="ORF">G3574_05580</name>
</gene>
<evidence type="ECO:0000259" key="2">
    <source>
        <dbReference type="Pfam" id="PF00149"/>
    </source>
</evidence>
<dbReference type="AlphaFoldDB" id="A0A6B3SI97"/>
<evidence type="ECO:0000313" key="3">
    <source>
        <dbReference type="EMBL" id="NEX60541.1"/>
    </source>
</evidence>
<dbReference type="InterPro" id="IPR029052">
    <property type="entry name" value="Metallo-depent_PP-like"/>
</dbReference>
<dbReference type="PANTHER" id="PTHR22953">
    <property type="entry name" value="ACID PHOSPHATASE RELATED"/>
    <property type="match status" value="1"/>
</dbReference>
<dbReference type="EMBL" id="JAAIVB010000012">
    <property type="protein sequence ID" value="NEX60541.1"/>
    <property type="molecule type" value="Genomic_DNA"/>
</dbReference>